<reference evidence="1" key="1">
    <citation type="submission" date="2020-11" db="EMBL/GenBank/DDBJ databases">
        <title>Carbohydrate-dependent, anaerobic sulfur respiration: A novel catabolism in halophilic archaea.</title>
        <authorList>
            <person name="Sorokin D.Y."/>
            <person name="Messina E."/>
            <person name="Smedile F."/>
            <person name="La Cono V."/>
            <person name="Hallsworth J.E."/>
            <person name="Yakimov M.M."/>
        </authorList>
    </citation>
    <scope>NUCLEOTIDE SEQUENCE</scope>
    <source>
        <strain evidence="1">AArc-S</strain>
    </source>
</reference>
<dbReference type="EMBL" id="CP064786">
    <property type="protein sequence ID" value="QSG02724.1"/>
    <property type="molecule type" value="Genomic_DNA"/>
</dbReference>
<dbReference type="Pfam" id="PF19106">
    <property type="entry name" value="DUF5793"/>
    <property type="match status" value="1"/>
</dbReference>
<accession>A0A897MQ58</accession>
<keyword evidence="2" id="KW-1185">Reference proteome</keyword>
<evidence type="ECO:0000313" key="1">
    <source>
        <dbReference type="EMBL" id="QSG02724.1"/>
    </source>
</evidence>
<gene>
    <name evidence="1" type="ORF">AArcS_1511</name>
</gene>
<evidence type="ECO:0000313" key="2">
    <source>
        <dbReference type="Proteomes" id="UP000663586"/>
    </source>
</evidence>
<proteinExistence type="predicted"/>
<protein>
    <submittedName>
        <fullName evidence="1">Uncharacterized protein</fullName>
    </submittedName>
</protein>
<dbReference type="Proteomes" id="UP000663586">
    <property type="component" value="Chromosome"/>
</dbReference>
<organism evidence="1 2">
    <name type="scientific">Natranaeroarchaeum sulfidigenes</name>
    <dbReference type="NCBI Taxonomy" id="2784880"/>
    <lineage>
        <taxon>Archaea</taxon>
        <taxon>Methanobacteriati</taxon>
        <taxon>Methanobacteriota</taxon>
        <taxon>Stenosarchaea group</taxon>
        <taxon>Halobacteria</taxon>
        <taxon>Halobacteriales</taxon>
        <taxon>Natronoarchaeaceae</taxon>
        <taxon>Natranaeroarchaeum</taxon>
    </lineage>
</organism>
<dbReference type="AlphaFoldDB" id="A0A897MQ58"/>
<name>A0A897MQ58_9EURY</name>
<dbReference type="InterPro" id="IPR043811">
    <property type="entry name" value="DUF5793"/>
</dbReference>
<dbReference type="RefSeq" id="WP_238479866.1">
    <property type="nucleotide sequence ID" value="NZ_CP064786.1"/>
</dbReference>
<dbReference type="GeneID" id="70684894"/>
<dbReference type="KEGG" id="hara:AArcS_1511"/>
<sequence length="157" mass="17594">MRRDYFTLEAENIDWIDDDGEPAQPQVTIDFDGPGTTLRERLTNADGDLLTAEETDVAYRLQSPPDAEDATGVVSVTNRTTGDFVLELNEAAADVLQFIRAARRYGEHDPDTDGRYGVQLRIDGEELLSYDKETFLVYNEEGNLLRKHSLIPSGVEL</sequence>